<evidence type="ECO:0000256" key="5">
    <source>
        <dbReference type="ARBA" id="ARBA00022853"/>
    </source>
</evidence>
<comment type="subcellular location">
    <subcellularLocation>
        <location evidence="7">Nucleus</location>
    </subcellularLocation>
</comment>
<dbReference type="Gene3D" id="3.40.800.20">
    <property type="entry name" value="Histone deacetylase domain"/>
    <property type="match status" value="1"/>
</dbReference>
<dbReference type="InterPro" id="IPR023696">
    <property type="entry name" value="Ureohydrolase_dom_sf"/>
</dbReference>
<keyword evidence="8" id="KW-0479">Metal-binding</keyword>
<comment type="caution">
    <text evidence="10">The sequence shown here is derived from an EMBL/GenBank/DDBJ whole genome shotgun (WGS) entry which is preliminary data.</text>
</comment>
<dbReference type="Proteomes" id="UP001642260">
    <property type="component" value="Unassembled WGS sequence"/>
</dbReference>
<comment type="catalytic activity">
    <reaction evidence="6 7">
        <text>N(6)-acetyl-L-lysyl-[histone] + H2O = L-lysyl-[histone] + acetate</text>
        <dbReference type="Rhea" id="RHEA:58196"/>
        <dbReference type="Rhea" id="RHEA-COMP:9845"/>
        <dbReference type="Rhea" id="RHEA-COMP:11338"/>
        <dbReference type="ChEBI" id="CHEBI:15377"/>
        <dbReference type="ChEBI" id="CHEBI:29969"/>
        <dbReference type="ChEBI" id="CHEBI:30089"/>
        <dbReference type="ChEBI" id="CHEBI:61930"/>
        <dbReference type="EC" id="3.5.1.98"/>
    </reaction>
</comment>
<evidence type="ECO:0000256" key="8">
    <source>
        <dbReference type="PIRSR" id="PIRSR037913-3"/>
    </source>
</evidence>
<reference evidence="10 11" key="1">
    <citation type="submission" date="2022-03" db="EMBL/GenBank/DDBJ databases">
        <authorList>
            <person name="Macdonald S."/>
            <person name="Ahmed S."/>
            <person name="Newling K."/>
        </authorList>
    </citation>
    <scope>NUCLEOTIDE SEQUENCE [LARGE SCALE GENOMIC DNA]</scope>
</reference>
<evidence type="ECO:0000256" key="4">
    <source>
        <dbReference type="ARBA" id="ARBA00022801"/>
    </source>
</evidence>
<dbReference type="PIRSF" id="PIRSF037913">
    <property type="entry name" value="His_deacetylse_1"/>
    <property type="match status" value="1"/>
</dbReference>
<keyword evidence="5 7" id="KW-0156">Chromatin regulator</keyword>
<evidence type="ECO:0000256" key="7">
    <source>
        <dbReference type="PIRNR" id="PIRNR037913"/>
    </source>
</evidence>
<dbReference type="PANTHER" id="PTHR10625">
    <property type="entry name" value="HISTONE DEACETYLASE HDAC1-RELATED"/>
    <property type="match status" value="1"/>
</dbReference>
<evidence type="ECO:0000256" key="3">
    <source>
        <dbReference type="ARBA" id="ARBA00022491"/>
    </source>
</evidence>
<dbReference type="PRINTS" id="PR01271">
    <property type="entry name" value="HISDACETLASE"/>
</dbReference>
<dbReference type="InterPro" id="IPR003084">
    <property type="entry name" value="HDAC_I/II"/>
</dbReference>
<keyword evidence="4 7" id="KW-0378">Hydrolase</keyword>
<protein>
    <recommendedName>
        <fullName evidence="2 7">Histone deacetylase</fullName>
        <ecNumber evidence="2 7">3.5.1.98</ecNumber>
    </recommendedName>
</protein>
<dbReference type="GO" id="GO:0141221">
    <property type="term" value="F:histone deacetylase activity, hydrolytic mechanism"/>
    <property type="evidence" value="ECO:0007669"/>
    <property type="project" value="UniProtKB-EC"/>
</dbReference>
<accession>A0ABC8M493</accession>
<gene>
    <name evidence="10" type="ORF">ERUC_LOCUS42878</name>
</gene>
<sequence>METAASLAWGWFDERKRRVSYVYEPCIGEGNGREALQISTTHNLIRSYDLHRHMEFIRPRLAEYSDLTLFHSPDYISFLRSVTPDYVDAARSKALTDTSLKRFNLDEWDSPVFRGLFDYCLIYAGGSIGAAGKLSRNEADIAINWSGGRHRAKRDKACGFGYVNDVVLGILELLKVFKRVLYIDIGYYHGDAVQEAFNKTDRVMTLSFHKRTGDITDYGVGKGEYYSLNAPLKNGLNDVNFTTLCVPVIHKAMEVYQPEAIVLLCGPDSLAGDELGKFNLTIKAHAACLRFIRSFNVPLMLFGGQGHTLGNVARCWCYETAVAVGKDLDDNRPMRVDDECFAPHYQLHIEPNPMEDLNTDKDIEKIKKTLLTQLSQVIHAPSVQFQDTPPITQVTEAAEEEMDTRQSQHIM</sequence>
<keyword evidence="3" id="KW-0678">Repressor</keyword>
<proteinExistence type="inferred from homology"/>
<dbReference type="GO" id="GO:0005634">
    <property type="term" value="C:nucleus"/>
    <property type="evidence" value="ECO:0007669"/>
    <property type="project" value="UniProtKB-SubCell"/>
</dbReference>
<evidence type="ECO:0000313" key="11">
    <source>
        <dbReference type="Proteomes" id="UP001642260"/>
    </source>
</evidence>
<evidence type="ECO:0000256" key="6">
    <source>
        <dbReference type="ARBA" id="ARBA00048287"/>
    </source>
</evidence>
<dbReference type="EC" id="3.5.1.98" evidence="2 7"/>
<evidence type="ECO:0000313" key="10">
    <source>
        <dbReference type="EMBL" id="CAH8390395.1"/>
    </source>
</evidence>
<name>A0ABC8M493_ERUVS</name>
<keyword evidence="7" id="KW-0539">Nucleus</keyword>
<feature type="domain" description="Histone deacetylase" evidence="9">
    <location>
        <begin position="39"/>
        <end position="321"/>
    </location>
</feature>
<dbReference type="PRINTS" id="PR01270">
    <property type="entry name" value="HDASUPER"/>
</dbReference>
<keyword evidence="7" id="KW-0804">Transcription</keyword>
<evidence type="ECO:0000256" key="2">
    <source>
        <dbReference type="ARBA" id="ARBA00012111"/>
    </source>
</evidence>
<dbReference type="InterPro" id="IPR037138">
    <property type="entry name" value="His_deacetylse_dom_sf"/>
</dbReference>
<dbReference type="InterPro" id="IPR023801">
    <property type="entry name" value="His_deacetylse_dom"/>
</dbReference>
<comment type="cofactor">
    <cofactor evidence="1">
        <name>Zn(2+)</name>
        <dbReference type="ChEBI" id="CHEBI:29105"/>
    </cofactor>
</comment>
<evidence type="ECO:0000259" key="9">
    <source>
        <dbReference type="Pfam" id="PF00850"/>
    </source>
</evidence>
<dbReference type="InterPro" id="IPR000286">
    <property type="entry name" value="HDACs"/>
</dbReference>
<dbReference type="PANTHER" id="PTHR10625:SF48">
    <property type="entry name" value="HISTONE DEACETYLASE 7"/>
    <property type="match status" value="1"/>
</dbReference>
<feature type="binding site" evidence="8">
    <location>
        <position position="268"/>
    </location>
    <ligand>
        <name>a divalent metal cation</name>
        <dbReference type="ChEBI" id="CHEBI:60240"/>
    </ligand>
</feature>
<dbReference type="CDD" id="cd09991">
    <property type="entry name" value="HDAC_classI"/>
    <property type="match status" value="1"/>
</dbReference>
<keyword evidence="7" id="KW-0805">Transcription regulation</keyword>
<dbReference type="SUPFAM" id="SSF52768">
    <property type="entry name" value="Arginase/deacetylase"/>
    <property type="match status" value="1"/>
</dbReference>
<dbReference type="AlphaFoldDB" id="A0ABC8M493"/>
<evidence type="ECO:0000256" key="1">
    <source>
        <dbReference type="ARBA" id="ARBA00001947"/>
    </source>
</evidence>
<dbReference type="Pfam" id="PF00850">
    <property type="entry name" value="Hist_deacetyl"/>
    <property type="match status" value="1"/>
</dbReference>
<organism evidence="10 11">
    <name type="scientific">Eruca vesicaria subsp. sativa</name>
    <name type="common">Garden rocket</name>
    <name type="synonym">Eruca sativa</name>
    <dbReference type="NCBI Taxonomy" id="29727"/>
    <lineage>
        <taxon>Eukaryota</taxon>
        <taxon>Viridiplantae</taxon>
        <taxon>Streptophyta</taxon>
        <taxon>Embryophyta</taxon>
        <taxon>Tracheophyta</taxon>
        <taxon>Spermatophyta</taxon>
        <taxon>Magnoliopsida</taxon>
        <taxon>eudicotyledons</taxon>
        <taxon>Gunneridae</taxon>
        <taxon>Pentapetalae</taxon>
        <taxon>rosids</taxon>
        <taxon>malvids</taxon>
        <taxon>Brassicales</taxon>
        <taxon>Brassicaceae</taxon>
        <taxon>Brassiceae</taxon>
        <taxon>Eruca</taxon>
    </lineage>
</organism>
<dbReference type="EMBL" id="CAKOAT010895153">
    <property type="protein sequence ID" value="CAH8390395.1"/>
    <property type="molecule type" value="Genomic_DNA"/>
</dbReference>
<keyword evidence="11" id="KW-1185">Reference proteome</keyword>
<comment type="similarity">
    <text evidence="7">Belongs to the histone deacetylase family. HD Type 1 subfamily.</text>
</comment>